<dbReference type="AlphaFoldDB" id="A0A9W8XV10"/>
<gene>
    <name evidence="1" type="ORF">N0V89_000369</name>
</gene>
<keyword evidence="2" id="KW-1185">Reference proteome</keyword>
<reference evidence="1" key="1">
    <citation type="submission" date="2022-10" db="EMBL/GenBank/DDBJ databases">
        <title>Tapping the CABI collections for fungal endophytes: first genome assemblies for Collariella, Neodidymelliopsis, Ascochyta clinopodiicola, Didymella pomorum, Didymosphaeria variabile, Neocosmospora piperis and Neocucurbitaria cava.</title>
        <authorList>
            <person name="Hill R."/>
        </authorList>
    </citation>
    <scope>NUCLEOTIDE SEQUENCE</scope>
    <source>
        <strain evidence="1">IMI 356815</strain>
    </source>
</reference>
<proteinExistence type="predicted"/>
<accession>A0A9W8XV10</accession>
<dbReference type="GeneID" id="80903899"/>
<dbReference type="RefSeq" id="XP_056076015.1">
    <property type="nucleotide sequence ID" value="XM_056209193.1"/>
</dbReference>
<name>A0A9W8XV10_9PLEO</name>
<protein>
    <submittedName>
        <fullName evidence="1">Uncharacterized protein</fullName>
    </submittedName>
</protein>
<dbReference type="Proteomes" id="UP001140513">
    <property type="component" value="Unassembled WGS sequence"/>
</dbReference>
<sequence>MDVFFHVFKVAVPPFPTPDHFYYDDTFLGAGTYLAHTRKLTLSFTASNPWYELHFGPWAEEDAEGVQHRERGDICTSGLIIDWILTYHIQSIELQGDIQEWVKKKWYQVFAGTHPEQNDIASQQRIYDIQHHGEQQKMAAGNAWVPTEHYPPTCVCEVPCRRLRHGIVDSEVCFSSPHKRGVKVA</sequence>
<dbReference type="EMBL" id="JAPEUX010000001">
    <property type="protein sequence ID" value="KAJ4359813.1"/>
    <property type="molecule type" value="Genomic_DNA"/>
</dbReference>
<organism evidence="1 2">
    <name type="scientific">Didymosphaeria variabile</name>
    <dbReference type="NCBI Taxonomy" id="1932322"/>
    <lineage>
        <taxon>Eukaryota</taxon>
        <taxon>Fungi</taxon>
        <taxon>Dikarya</taxon>
        <taxon>Ascomycota</taxon>
        <taxon>Pezizomycotina</taxon>
        <taxon>Dothideomycetes</taxon>
        <taxon>Pleosporomycetidae</taxon>
        <taxon>Pleosporales</taxon>
        <taxon>Massarineae</taxon>
        <taxon>Didymosphaeriaceae</taxon>
        <taxon>Didymosphaeria</taxon>
    </lineage>
</organism>
<comment type="caution">
    <text evidence="1">The sequence shown here is derived from an EMBL/GenBank/DDBJ whole genome shotgun (WGS) entry which is preliminary data.</text>
</comment>
<dbReference type="OrthoDB" id="3797798at2759"/>
<evidence type="ECO:0000313" key="2">
    <source>
        <dbReference type="Proteomes" id="UP001140513"/>
    </source>
</evidence>
<evidence type="ECO:0000313" key="1">
    <source>
        <dbReference type="EMBL" id="KAJ4359813.1"/>
    </source>
</evidence>